<evidence type="ECO:0000313" key="2">
    <source>
        <dbReference type="Proteomes" id="UP001335648"/>
    </source>
</evidence>
<dbReference type="AlphaFoldDB" id="A0AAN8CCJ5"/>
<evidence type="ECO:0000313" key="1">
    <source>
        <dbReference type="EMBL" id="KAK5899508.1"/>
    </source>
</evidence>
<comment type="caution">
    <text evidence="1">The sequence shown here is derived from an EMBL/GenBank/DDBJ whole genome shotgun (WGS) entry which is preliminary data.</text>
</comment>
<sequence>MKHGNAFACPPQARSISSGSGCWLTADWAGQCRARAADRHPPAVYGSGAAVAEVHPRGTCCTKKPSSRPGRSCRPWRDFLQGCLTFCLGMAAAGWSFGQCKVDLCAGLSVHKARKGQESFCCVTHSLS</sequence>
<protein>
    <submittedName>
        <fullName evidence="1">Uncharacterized protein</fullName>
    </submittedName>
</protein>
<reference evidence="1 2" key="1">
    <citation type="journal article" date="2023" name="Mol. Biol. Evol.">
        <title>Genomics of Secondarily Temperate Adaptation in the Only Non-Antarctic Icefish.</title>
        <authorList>
            <person name="Rivera-Colon A.G."/>
            <person name="Rayamajhi N."/>
            <person name="Minhas B.F."/>
            <person name="Madrigal G."/>
            <person name="Bilyk K.T."/>
            <person name="Yoon V."/>
            <person name="Hune M."/>
            <person name="Gregory S."/>
            <person name="Cheng C.H.C."/>
            <person name="Catchen J.M."/>
        </authorList>
    </citation>
    <scope>NUCLEOTIDE SEQUENCE [LARGE SCALE GENOMIC DNA]</scope>
    <source>
        <strain evidence="1">JC2023a</strain>
    </source>
</reference>
<dbReference type="EMBL" id="JAULUE010002052">
    <property type="protein sequence ID" value="KAK5899508.1"/>
    <property type="molecule type" value="Genomic_DNA"/>
</dbReference>
<proteinExistence type="predicted"/>
<keyword evidence="2" id="KW-1185">Reference proteome</keyword>
<accession>A0AAN8CCJ5</accession>
<gene>
    <name evidence="1" type="ORF">CesoFtcFv8_008984</name>
</gene>
<dbReference type="Proteomes" id="UP001335648">
    <property type="component" value="Unassembled WGS sequence"/>
</dbReference>
<name>A0AAN8CCJ5_9TELE</name>
<organism evidence="1 2">
    <name type="scientific">Champsocephalus esox</name>
    <name type="common">pike icefish</name>
    <dbReference type="NCBI Taxonomy" id="159716"/>
    <lineage>
        <taxon>Eukaryota</taxon>
        <taxon>Metazoa</taxon>
        <taxon>Chordata</taxon>
        <taxon>Craniata</taxon>
        <taxon>Vertebrata</taxon>
        <taxon>Euteleostomi</taxon>
        <taxon>Actinopterygii</taxon>
        <taxon>Neopterygii</taxon>
        <taxon>Teleostei</taxon>
        <taxon>Neoteleostei</taxon>
        <taxon>Acanthomorphata</taxon>
        <taxon>Eupercaria</taxon>
        <taxon>Perciformes</taxon>
        <taxon>Notothenioidei</taxon>
        <taxon>Channichthyidae</taxon>
        <taxon>Champsocephalus</taxon>
    </lineage>
</organism>